<dbReference type="InterPro" id="IPR000835">
    <property type="entry name" value="HTH_MarR-typ"/>
</dbReference>
<dbReference type="SUPFAM" id="SSF46785">
    <property type="entry name" value="Winged helix' DNA-binding domain"/>
    <property type="match status" value="1"/>
</dbReference>
<evidence type="ECO:0000256" key="2">
    <source>
        <dbReference type="ARBA" id="ARBA00023125"/>
    </source>
</evidence>
<keyword evidence="3" id="KW-0804">Transcription</keyword>
<dbReference type="SMART" id="SM00347">
    <property type="entry name" value="HTH_MARR"/>
    <property type="match status" value="1"/>
</dbReference>
<evidence type="ECO:0000256" key="1">
    <source>
        <dbReference type="ARBA" id="ARBA00023015"/>
    </source>
</evidence>
<dbReference type="Gene3D" id="1.10.10.10">
    <property type="entry name" value="Winged helix-like DNA-binding domain superfamily/Winged helix DNA-binding domain"/>
    <property type="match status" value="1"/>
</dbReference>
<name>A0ABQ4KDP2_9BACI</name>
<feature type="domain" description="HTH marR-type" evidence="4">
    <location>
        <begin position="10"/>
        <end position="137"/>
    </location>
</feature>
<keyword evidence="2" id="KW-0238">DNA-binding</keyword>
<dbReference type="InterPro" id="IPR036390">
    <property type="entry name" value="WH_DNA-bd_sf"/>
</dbReference>
<evidence type="ECO:0000256" key="3">
    <source>
        <dbReference type="ARBA" id="ARBA00023163"/>
    </source>
</evidence>
<evidence type="ECO:0000313" key="6">
    <source>
        <dbReference type="Proteomes" id="UP000680279"/>
    </source>
</evidence>
<accession>A0ABQ4KDP2</accession>
<evidence type="ECO:0000313" key="5">
    <source>
        <dbReference type="EMBL" id="GIN23325.1"/>
    </source>
</evidence>
<sequence>MSENDQMNKVKIIMSEMLELQQKSKRFVNLLSEGESLSQNQLILLLQLEINGGMKATDIADFFNVTPGAVTSMCDKLEKLNLVQRVRKSEDRRVVKMVLTNIGRDKVHEIFLKFPQEKLTNIAKVLMDINKLMNKIF</sequence>
<evidence type="ECO:0000259" key="4">
    <source>
        <dbReference type="PROSITE" id="PS50995"/>
    </source>
</evidence>
<dbReference type="PANTHER" id="PTHR42756:SF1">
    <property type="entry name" value="TRANSCRIPTIONAL REPRESSOR OF EMRAB OPERON"/>
    <property type="match status" value="1"/>
</dbReference>
<protein>
    <recommendedName>
        <fullName evidence="4">HTH marR-type domain-containing protein</fullName>
    </recommendedName>
</protein>
<comment type="caution">
    <text evidence="5">The sequence shown here is derived from an EMBL/GenBank/DDBJ whole genome shotgun (WGS) entry which is preliminary data.</text>
</comment>
<dbReference type="EMBL" id="BOQT01000031">
    <property type="protein sequence ID" value="GIN23325.1"/>
    <property type="molecule type" value="Genomic_DNA"/>
</dbReference>
<gene>
    <name evidence="5" type="ORF">J1TS3_44590</name>
</gene>
<reference evidence="5 6" key="1">
    <citation type="submission" date="2021-03" db="EMBL/GenBank/DDBJ databases">
        <title>Antimicrobial resistance genes in bacteria isolated from Japanese honey, and their potential for conferring macrolide and lincosamide resistance in the American foulbrood pathogen Paenibacillus larvae.</title>
        <authorList>
            <person name="Okamoto M."/>
            <person name="Kumagai M."/>
            <person name="Kanamori H."/>
            <person name="Takamatsu D."/>
        </authorList>
    </citation>
    <scope>NUCLEOTIDE SEQUENCE [LARGE SCALE GENOMIC DNA]</scope>
    <source>
        <strain evidence="5 6">J1TS3</strain>
    </source>
</reference>
<dbReference type="PANTHER" id="PTHR42756">
    <property type="entry name" value="TRANSCRIPTIONAL REGULATOR, MARR"/>
    <property type="match status" value="1"/>
</dbReference>
<keyword evidence="6" id="KW-1185">Reference proteome</keyword>
<dbReference type="Proteomes" id="UP000680279">
    <property type="component" value="Unassembled WGS sequence"/>
</dbReference>
<keyword evidence="1" id="KW-0805">Transcription regulation</keyword>
<dbReference type="RefSeq" id="WP_018705971.1">
    <property type="nucleotide sequence ID" value="NZ_BOQT01000031.1"/>
</dbReference>
<dbReference type="Pfam" id="PF01047">
    <property type="entry name" value="MarR"/>
    <property type="match status" value="1"/>
</dbReference>
<organism evidence="5 6">
    <name type="scientific">Siminovitchia fordii</name>
    <dbReference type="NCBI Taxonomy" id="254759"/>
    <lineage>
        <taxon>Bacteria</taxon>
        <taxon>Bacillati</taxon>
        <taxon>Bacillota</taxon>
        <taxon>Bacilli</taxon>
        <taxon>Bacillales</taxon>
        <taxon>Bacillaceae</taxon>
        <taxon>Siminovitchia</taxon>
    </lineage>
</organism>
<proteinExistence type="predicted"/>
<dbReference type="PROSITE" id="PS50995">
    <property type="entry name" value="HTH_MARR_2"/>
    <property type="match status" value="1"/>
</dbReference>
<dbReference type="InterPro" id="IPR036388">
    <property type="entry name" value="WH-like_DNA-bd_sf"/>
</dbReference>